<dbReference type="CDD" id="cd10322">
    <property type="entry name" value="SLC5sbd"/>
    <property type="match status" value="1"/>
</dbReference>
<proteinExistence type="inferred from homology"/>
<reference evidence="16 17" key="1">
    <citation type="submission" date="2019-07" db="EMBL/GenBank/DDBJ databases">
        <title>Diversity of Bacteria from Kongsfjorden, Arctic.</title>
        <authorList>
            <person name="Yu Y."/>
        </authorList>
    </citation>
    <scope>NUCLEOTIDE SEQUENCE [LARGE SCALE GENOMIC DNA]</scope>
    <source>
        <strain evidence="16 17">SM1923</strain>
    </source>
</reference>
<evidence type="ECO:0000256" key="1">
    <source>
        <dbReference type="ARBA" id="ARBA00004651"/>
    </source>
</evidence>
<feature type="transmembrane region" description="Helical" evidence="15">
    <location>
        <begin position="158"/>
        <end position="177"/>
    </location>
</feature>
<keyword evidence="5 15" id="KW-0812">Transmembrane</keyword>
<dbReference type="InterPro" id="IPR038377">
    <property type="entry name" value="Na/Glc_symporter_sf"/>
</dbReference>
<evidence type="ECO:0000256" key="15">
    <source>
        <dbReference type="SAM" id="Phobius"/>
    </source>
</evidence>
<keyword evidence="8" id="KW-0915">Sodium</keyword>
<evidence type="ECO:0000256" key="4">
    <source>
        <dbReference type="ARBA" id="ARBA00022475"/>
    </source>
</evidence>
<dbReference type="EMBL" id="VNFH01000006">
    <property type="protein sequence ID" value="TVU70206.1"/>
    <property type="molecule type" value="Genomic_DNA"/>
</dbReference>
<feature type="transmembrane region" description="Helical" evidence="15">
    <location>
        <begin position="80"/>
        <end position="99"/>
    </location>
</feature>
<dbReference type="GO" id="GO:0006814">
    <property type="term" value="P:sodium ion transport"/>
    <property type="evidence" value="ECO:0007669"/>
    <property type="project" value="UniProtKB-KW"/>
</dbReference>
<keyword evidence="6" id="KW-0769">Symport</keyword>
<dbReference type="GO" id="GO:0005886">
    <property type="term" value="C:plasma membrane"/>
    <property type="evidence" value="ECO:0007669"/>
    <property type="project" value="UniProtKB-SubCell"/>
</dbReference>
<evidence type="ECO:0000256" key="7">
    <source>
        <dbReference type="ARBA" id="ARBA00022989"/>
    </source>
</evidence>
<keyword evidence="7 15" id="KW-1133">Transmembrane helix</keyword>
<feature type="transmembrane region" description="Helical" evidence="15">
    <location>
        <begin position="45"/>
        <end position="68"/>
    </location>
</feature>
<evidence type="ECO:0000256" key="5">
    <source>
        <dbReference type="ARBA" id="ARBA00022692"/>
    </source>
</evidence>
<comment type="catalytic activity">
    <reaction evidence="12">
        <text>L-proline(in) + Na(+)(in) = L-proline(out) + Na(+)(out)</text>
        <dbReference type="Rhea" id="RHEA:28967"/>
        <dbReference type="ChEBI" id="CHEBI:29101"/>
        <dbReference type="ChEBI" id="CHEBI:60039"/>
    </reaction>
</comment>
<evidence type="ECO:0000256" key="12">
    <source>
        <dbReference type="ARBA" id="ARBA00033708"/>
    </source>
</evidence>
<dbReference type="Proteomes" id="UP000319941">
    <property type="component" value="Unassembled WGS sequence"/>
</dbReference>
<keyword evidence="11" id="KW-0739">Sodium transport</keyword>
<gene>
    <name evidence="16" type="ORF">FQP86_10455</name>
</gene>
<comment type="similarity">
    <text evidence="2 13">Belongs to the sodium:solute symporter (SSF) (TC 2.A.21) family.</text>
</comment>
<dbReference type="InterPro" id="IPR001734">
    <property type="entry name" value="Na/solute_symporter"/>
</dbReference>
<evidence type="ECO:0000256" key="14">
    <source>
        <dbReference type="SAM" id="MobiDB-lite"/>
    </source>
</evidence>
<evidence type="ECO:0000256" key="2">
    <source>
        <dbReference type="ARBA" id="ARBA00006434"/>
    </source>
</evidence>
<keyword evidence="17" id="KW-1185">Reference proteome</keyword>
<comment type="caution">
    <text evidence="16">The sequence shown here is derived from an EMBL/GenBank/DDBJ whole genome shotgun (WGS) entry which is preliminary data.</text>
</comment>
<feature type="transmembrane region" description="Helical" evidence="15">
    <location>
        <begin position="389"/>
        <end position="413"/>
    </location>
</feature>
<evidence type="ECO:0000313" key="16">
    <source>
        <dbReference type="EMBL" id="TVU70206.1"/>
    </source>
</evidence>
<keyword evidence="10 15" id="KW-0472">Membrane</keyword>
<accession>A0A558HM42</accession>
<sequence length="510" mass="53772">MTESLIWWSIAIYMLIAVGIALLARQGGAESMSGYFLGNRQMNGFVSAMSYSATTYSAFMMVGLAGLTYAGGVGALGFEIIYFAGVSLVAIFGPKYWAVGKAFGFVTPSEMLGRRYNSRHVAMAVSIASCIFLIPYAAVQLAGVGYLLQGTTNGAIDFTTGVVMATAIAIFFSYVAGIRSVMWTDSLQAIMMIVASTLVAFLVIKGLGGFGTLFDTLATEKPQSLTVPGSGLFSFVTFLGLTIPWFFFSLSNPQVSQRLFMPSSLKAMRQMLLGFLVFGLIYTLVSVLWGFSALVAFPSLESADLATASLLSSGFVPPVLGVIVLIGIMAAAVSTIDSIMLTLSSMLARDVYANINPAASEKRQLMVGKIVVPLIALMALGFAELKLDLIAVLSVAASSGLVAAVPAIIGAFYWKRGTAAGVLVSVIGTGAFVLFMYATGNSLLGLPAGIWGIIVSTALFIGVSLVTQVHSSSADEFMLAISDELNSKRTSSQRSHEADRLDANPLKHAP</sequence>
<dbReference type="PANTHER" id="PTHR48086:SF3">
    <property type="entry name" value="SODIUM_PROLINE SYMPORTER"/>
    <property type="match status" value="1"/>
</dbReference>
<feature type="transmembrane region" description="Helical" evidence="15">
    <location>
        <begin position="120"/>
        <end position="138"/>
    </location>
</feature>
<keyword evidence="3" id="KW-0813">Transport</keyword>
<feature type="transmembrane region" description="Helical" evidence="15">
    <location>
        <begin position="189"/>
        <end position="211"/>
    </location>
</feature>
<evidence type="ECO:0000313" key="17">
    <source>
        <dbReference type="Proteomes" id="UP000319941"/>
    </source>
</evidence>
<dbReference type="InterPro" id="IPR050277">
    <property type="entry name" value="Sodium:Solute_Symporter"/>
</dbReference>
<feature type="transmembrane region" description="Helical" evidence="15">
    <location>
        <begin position="450"/>
        <end position="469"/>
    </location>
</feature>
<dbReference type="OrthoDB" id="9789704at2"/>
<evidence type="ECO:0000256" key="13">
    <source>
        <dbReference type="RuleBase" id="RU362091"/>
    </source>
</evidence>
<evidence type="ECO:0000256" key="8">
    <source>
        <dbReference type="ARBA" id="ARBA00023053"/>
    </source>
</evidence>
<feature type="transmembrane region" description="Helical" evidence="15">
    <location>
        <begin position="271"/>
        <end position="299"/>
    </location>
</feature>
<comment type="subcellular location">
    <subcellularLocation>
        <location evidence="1">Cell membrane</location>
        <topology evidence="1">Multi-pass membrane protein</topology>
    </subcellularLocation>
</comment>
<name>A0A558HM42_9GAMM</name>
<dbReference type="PROSITE" id="PS50283">
    <property type="entry name" value="NA_SOLUT_SYMP_3"/>
    <property type="match status" value="1"/>
</dbReference>
<feature type="region of interest" description="Disordered" evidence="14">
    <location>
        <begin position="488"/>
        <end position="510"/>
    </location>
</feature>
<dbReference type="AlphaFoldDB" id="A0A558HM42"/>
<keyword evidence="4" id="KW-1003">Cell membrane</keyword>
<dbReference type="STRING" id="553385.GCA_000591415_00489"/>
<evidence type="ECO:0000256" key="10">
    <source>
        <dbReference type="ARBA" id="ARBA00023136"/>
    </source>
</evidence>
<feature type="transmembrane region" description="Helical" evidence="15">
    <location>
        <begin position="420"/>
        <end position="438"/>
    </location>
</feature>
<dbReference type="GO" id="GO:0015293">
    <property type="term" value="F:symporter activity"/>
    <property type="evidence" value="ECO:0007669"/>
    <property type="project" value="UniProtKB-KW"/>
</dbReference>
<dbReference type="Gene3D" id="1.20.1730.10">
    <property type="entry name" value="Sodium/glucose cotransporter"/>
    <property type="match status" value="1"/>
</dbReference>
<feature type="transmembrane region" description="Helical" evidence="15">
    <location>
        <begin position="6"/>
        <end position="24"/>
    </location>
</feature>
<evidence type="ECO:0000256" key="9">
    <source>
        <dbReference type="ARBA" id="ARBA00023065"/>
    </source>
</evidence>
<evidence type="ECO:0000256" key="3">
    <source>
        <dbReference type="ARBA" id="ARBA00022448"/>
    </source>
</evidence>
<feature type="transmembrane region" description="Helical" evidence="15">
    <location>
        <begin position="231"/>
        <end position="250"/>
    </location>
</feature>
<keyword evidence="9" id="KW-0406">Ion transport</keyword>
<dbReference type="Pfam" id="PF00474">
    <property type="entry name" value="SSF"/>
    <property type="match status" value="1"/>
</dbReference>
<dbReference type="RefSeq" id="WP_088743417.1">
    <property type="nucleotide sequence ID" value="NZ_CAWOWR010000116.1"/>
</dbReference>
<dbReference type="PANTHER" id="PTHR48086">
    <property type="entry name" value="SODIUM/PROLINE SYMPORTER-RELATED"/>
    <property type="match status" value="1"/>
</dbReference>
<evidence type="ECO:0000256" key="11">
    <source>
        <dbReference type="ARBA" id="ARBA00023201"/>
    </source>
</evidence>
<protein>
    <submittedName>
        <fullName evidence="16">Sodium:solute symporter family protein</fullName>
    </submittedName>
</protein>
<organism evidence="16 17">
    <name type="scientific">Cobetia crustatorum</name>
    <dbReference type="NCBI Taxonomy" id="553385"/>
    <lineage>
        <taxon>Bacteria</taxon>
        <taxon>Pseudomonadati</taxon>
        <taxon>Pseudomonadota</taxon>
        <taxon>Gammaproteobacteria</taxon>
        <taxon>Oceanospirillales</taxon>
        <taxon>Halomonadaceae</taxon>
        <taxon>Cobetia</taxon>
    </lineage>
</organism>
<feature type="transmembrane region" description="Helical" evidence="15">
    <location>
        <begin position="365"/>
        <end position="383"/>
    </location>
</feature>
<feature type="transmembrane region" description="Helical" evidence="15">
    <location>
        <begin position="319"/>
        <end position="344"/>
    </location>
</feature>
<evidence type="ECO:0000256" key="6">
    <source>
        <dbReference type="ARBA" id="ARBA00022847"/>
    </source>
</evidence>